<dbReference type="EMBL" id="BT085805">
    <property type="protein sequence ID" value="ACR36158.1"/>
    <property type="molecule type" value="mRNA"/>
</dbReference>
<dbReference type="GeneID" id="100501498"/>
<reference evidence="2" key="1">
    <citation type="journal article" date="2009" name="PLoS Genet.">
        <title>Sequencing, mapping, and analysis of 27,455 maize full-length cDNAs.</title>
        <authorList>
            <person name="Soderlund C."/>
            <person name="Descour A."/>
            <person name="Kudrna D."/>
            <person name="Bomhoff M."/>
            <person name="Boyd L."/>
            <person name="Currie J."/>
            <person name="Angelova A."/>
            <person name="Collura K."/>
            <person name="Wissotski M."/>
            <person name="Ashley E."/>
            <person name="Morrow D."/>
            <person name="Fernandes J."/>
            <person name="Walbot V."/>
            <person name="Yu Y."/>
        </authorList>
    </citation>
    <scope>NUCLEOTIDE SEQUENCE</scope>
    <source>
        <strain evidence="2">B73</strain>
    </source>
</reference>
<dbReference type="KEGG" id="zma:100501498"/>
<dbReference type="RefSeq" id="NP_001309876.1">
    <property type="nucleotide sequence ID" value="NM_001322947.1"/>
</dbReference>
<evidence type="ECO:0000256" key="1">
    <source>
        <dbReference type="SAM" id="MobiDB-lite"/>
    </source>
</evidence>
<sequence length="116" mass="13519">MPWWRLPRPSPRTQPSRRTECFARTRRRRPSLSSRSRRSGPPARRRRSAVETSGSRCRTCRCYRATTSRRGCSSRRLLPACWRPRWCRRSWRRSPARSASSPRSPAASSRSTTTAS</sequence>
<dbReference type="OrthoDB" id="1862401at2759"/>
<organism evidence="2">
    <name type="scientific">Zea mays</name>
    <name type="common">Maize</name>
    <dbReference type="NCBI Taxonomy" id="4577"/>
    <lineage>
        <taxon>Eukaryota</taxon>
        <taxon>Viridiplantae</taxon>
        <taxon>Streptophyta</taxon>
        <taxon>Embryophyta</taxon>
        <taxon>Tracheophyta</taxon>
        <taxon>Spermatophyta</taxon>
        <taxon>Magnoliopsida</taxon>
        <taxon>Liliopsida</taxon>
        <taxon>Poales</taxon>
        <taxon>Poaceae</taxon>
        <taxon>PACMAD clade</taxon>
        <taxon>Panicoideae</taxon>
        <taxon>Andropogonodae</taxon>
        <taxon>Andropogoneae</taxon>
        <taxon>Tripsacinae</taxon>
        <taxon>Zea</taxon>
    </lineage>
</organism>
<accession>C4J3P5</accession>
<feature type="region of interest" description="Disordered" evidence="1">
    <location>
        <begin position="1"/>
        <end position="55"/>
    </location>
</feature>
<dbReference type="AlphaFoldDB" id="C4J3P5"/>
<protein>
    <submittedName>
        <fullName evidence="2">Uncharacterized protein</fullName>
    </submittedName>
</protein>
<dbReference type="EMBL" id="BT085442">
    <property type="protein sequence ID" value="ACR35795.1"/>
    <property type="molecule type" value="mRNA"/>
</dbReference>
<evidence type="ECO:0000313" key="2">
    <source>
        <dbReference type="EMBL" id="ACR35795.1"/>
    </source>
</evidence>
<name>C4J3P5_MAIZE</name>
<feature type="compositionally biased region" description="Basic residues" evidence="1">
    <location>
        <begin position="24"/>
        <end position="47"/>
    </location>
</feature>
<feature type="compositionally biased region" description="Low complexity" evidence="1">
    <location>
        <begin position="96"/>
        <end position="116"/>
    </location>
</feature>
<feature type="region of interest" description="Disordered" evidence="1">
    <location>
        <begin position="91"/>
        <end position="116"/>
    </location>
</feature>
<proteinExistence type="evidence at transcript level"/>